<dbReference type="Gene3D" id="3.90.228.20">
    <property type="match status" value="1"/>
</dbReference>
<comment type="similarity">
    <text evidence="2">Belongs to the phosphoenolpyruvate carboxykinase (ATP) family.</text>
</comment>
<accession>A0A7J0GYP8</accession>
<dbReference type="Proteomes" id="UP000585474">
    <property type="component" value="Unassembled WGS sequence"/>
</dbReference>
<dbReference type="EMBL" id="BJWL01000025">
    <property type="protein sequence ID" value="GFZ15955.1"/>
    <property type="molecule type" value="Genomic_DNA"/>
</dbReference>
<keyword evidence="4" id="KW-0547">Nucleotide-binding</keyword>
<evidence type="ECO:0000256" key="2">
    <source>
        <dbReference type="ARBA" id="ARBA00006052"/>
    </source>
</evidence>
<keyword evidence="6" id="KW-0456">Lyase</keyword>
<keyword evidence="9" id="KW-1185">Reference proteome</keyword>
<dbReference type="EC" id="4.1.1.49" evidence="3"/>
<name>A0A7J0GYP8_9ERIC</name>
<dbReference type="GO" id="GO:0006094">
    <property type="term" value="P:gluconeogenesis"/>
    <property type="evidence" value="ECO:0007669"/>
    <property type="project" value="UniProtKB-UniPathway"/>
</dbReference>
<dbReference type="InterPro" id="IPR008210">
    <property type="entry name" value="PEP_carboxykinase_N"/>
</dbReference>
<sequence>MRKLSVVNLKRWSNGFWGAGSSSATNSSLPFSFSSTRNAVSAPIGEDEFPREGPGVSYGLNWALAGRGVIVTDKAFQNLMPSDLQQKGATVAELSSGLPVLVTTHISSISDIFVHDGAIGLSPKCDAKVRIISDGPSAVLSLSSTLWRTSTRAVSHDSCPLTIYVATSISPSAGAIVGLGAQGNNGFIAADVERSSLILCGQAFTDSKGTKEALAALSGPIMLLLVGDSVILLFVPEDTVQSCLDLLVSGDIGVVLSSQGVSPLFQSGSSGGSYLPKLPAAVIFASSDSSGTIPSVSQLSPGQAAYHFLAGYQNGKFLPVYSKGPSSVDPLELAKAFLSKVDKKTCMLVLGQDLIMLVQSTLSNNVPPFEPKGGDLQGRYKRFLSSKFQKLPKEFAF</sequence>
<keyword evidence="5" id="KW-0067">ATP-binding</keyword>
<proteinExistence type="inferred from homology"/>
<gene>
    <name evidence="8" type="ORF">Acr_25g0003640</name>
</gene>
<organism evidence="8 9">
    <name type="scientific">Actinidia rufa</name>
    <dbReference type="NCBI Taxonomy" id="165716"/>
    <lineage>
        <taxon>Eukaryota</taxon>
        <taxon>Viridiplantae</taxon>
        <taxon>Streptophyta</taxon>
        <taxon>Embryophyta</taxon>
        <taxon>Tracheophyta</taxon>
        <taxon>Spermatophyta</taxon>
        <taxon>Magnoliopsida</taxon>
        <taxon>eudicotyledons</taxon>
        <taxon>Gunneridae</taxon>
        <taxon>Pentapetalae</taxon>
        <taxon>asterids</taxon>
        <taxon>Ericales</taxon>
        <taxon>Actinidiaceae</taxon>
        <taxon>Actinidia</taxon>
    </lineage>
</organism>
<evidence type="ECO:0000313" key="9">
    <source>
        <dbReference type="Proteomes" id="UP000585474"/>
    </source>
</evidence>
<dbReference type="InterPro" id="IPR001272">
    <property type="entry name" value="PEP_carboxykinase_ATP"/>
</dbReference>
<protein>
    <recommendedName>
        <fullName evidence="3">phosphoenolpyruvate carboxykinase (ATP)</fullName>
        <ecNumber evidence="3">4.1.1.49</ecNumber>
    </recommendedName>
</protein>
<reference evidence="8 9" key="1">
    <citation type="submission" date="2019-07" db="EMBL/GenBank/DDBJ databases">
        <title>De Novo Assembly of kiwifruit Actinidia rufa.</title>
        <authorList>
            <person name="Sugita-Konishi S."/>
            <person name="Sato K."/>
            <person name="Mori E."/>
            <person name="Abe Y."/>
            <person name="Kisaki G."/>
            <person name="Hamano K."/>
            <person name="Suezawa K."/>
            <person name="Otani M."/>
            <person name="Fukuda T."/>
            <person name="Manabe T."/>
            <person name="Gomi K."/>
            <person name="Tabuchi M."/>
            <person name="Akimitsu K."/>
            <person name="Kataoka I."/>
        </authorList>
    </citation>
    <scope>NUCLEOTIDE SEQUENCE [LARGE SCALE GENOMIC DNA]</scope>
    <source>
        <strain evidence="9">cv. Fuchu</strain>
    </source>
</reference>
<dbReference type="SUPFAM" id="SSF53795">
    <property type="entry name" value="PEP carboxykinase-like"/>
    <property type="match status" value="1"/>
</dbReference>
<evidence type="ECO:0000256" key="1">
    <source>
        <dbReference type="ARBA" id="ARBA00004742"/>
    </source>
</evidence>
<dbReference type="OrthoDB" id="68755at2759"/>
<dbReference type="GO" id="GO:0005829">
    <property type="term" value="C:cytosol"/>
    <property type="evidence" value="ECO:0007669"/>
    <property type="project" value="TreeGrafter"/>
</dbReference>
<evidence type="ECO:0000256" key="4">
    <source>
        <dbReference type="ARBA" id="ARBA00022741"/>
    </source>
</evidence>
<dbReference type="Gene3D" id="3.40.449.10">
    <property type="entry name" value="Phosphoenolpyruvate Carboxykinase, domain 1"/>
    <property type="match status" value="1"/>
</dbReference>
<dbReference type="GO" id="GO:0005524">
    <property type="term" value="F:ATP binding"/>
    <property type="evidence" value="ECO:0007669"/>
    <property type="project" value="UniProtKB-KW"/>
</dbReference>
<dbReference type="InterPro" id="IPR013035">
    <property type="entry name" value="PEP_carboxykinase_C"/>
</dbReference>
<dbReference type="GO" id="GO:0004612">
    <property type="term" value="F:phosphoenolpyruvate carboxykinase (ATP) activity"/>
    <property type="evidence" value="ECO:0007669"/>
    <property type="project" value="UniProtKB-EC"/>
</dbReference>
<dbReference type="PANTHER" id="PTHR30031">
    <property type="entry name" value="PHOSPHOENOLPYRUVATE CARBOXYKINASE ATP"/>
    <property type="match status" value="1"/>
</dbReference>
<dbReference type="Pfam" id="PF01293">
    <property type="entry name" value="PEPCK_ATP"/>
    <property type="match status" value="1"/>
</dbReference>
<comment type="pathway">
    <text evidence="1">Carbohydrate biosynthesis; gluconeogenesis.</text>
</comment>
<dbReference type="PANTHER" id="PTHR30031:SF2">
    <property type="entry name" value="PHOSPHOENOLPYRUVATE CARBOXYKINASE (ATP)"/>
    <property type="match status" value="1"/>
</dbReference>
<dbReference type="AlphaFoldDB" id="A0A7J0GYP8"/>
<comment type="catalytic activity">
    <reaction evidence="7">
        <text>oxaloacetate + ATP = phosphoenolpyruvate + ADP + CO2</text>
        <dbReference type="Rhea" id="RHEA:18617"/>
        <dbReference type="ChEBI" id="CHEBI:16452"/>
        <dbReference type="ChEBI" id="CHEBI:16526"/>
        <dbReference type="ChEBI" id="CHEBI:30616"/>
        <dbReference type="ChEBI" id="CHEBI:58702"/>
        <dbReference type="ChEBI" id="CHEBI:456216"/>
        <dbReference type="EC" id="4.1.1.49"/>
    </reaction>
</comment>
<comment type="caution">
    <text evidence="8">The sequence shown here is derived from an EMBL/GenBank/DDBJ whole genome shotgun (WGS) entry which is preliminary data.</text>
</comment>
<dbReference type="SUPFAM" id="SSF68923">
    <property type="entry name" value="PEP carboxykinase N-terminal domain"/>
    <property type="match status" value="1"/>
</dbReference>
<evidence type="ECO:0000256" key="7">
    <source>
        <dbReference type="ARBA" id="ARBA00047371"/>
    </source>
</evidence>
<dbReference type="UniPathway" id="UPA00138"/>
<evidence type="ECO:0000256" key="5">
    <source>
        <dbReference type="ARBA" id="ARBA00022840"/>
    </source>
</evidence>
<dbReference type="FunFam" id="3.40.449.10:FF:000008">
    <property type="entry name" value="D111/G-patch domain-containing protein"/>
    <property type="match status" value="1"/>
</dbReference>
<evidence type="ECO:0000256" key="3">
    <source>
        <dbReference type="ARBA" id="ARBA00012363"/>
    </source>
</evidence>
<evidence type="ECO:0000256" key="6">
    <source>
        <dbReference type="ARBA" id="ARBA00023239"/>
    </source>
</evidence>
<evidence type="ECO:0000313" key="8">
    <source>
        <dbReference type="EMBL" id="GFZ15955.1"/>
    </source>
</evidence>